<accession>A0A4Q9KN27</accession>
<comment type="caution">
    <text evidence="1">The sequence shown here is derived from an EMBL/GenBank/DDBJ whole genome shotgun (WGS) entry which is preliminary data.</text>
</comment>
<evidence type="ECO:0000313" key="1">
    <source>
        <dbReference type="EMBL" id="TBT95390.1"/>
    </source>
</evidence>
<evidence type="ECO:0000313" key="2">
    <source>
        <dbReference type="Proteomes" id="UP000291933"/>
    </source>
</evidence>
<keyword evidence="2" id="KW-1185">Reference proteome</keyword>
<dbReference type="EMBL" id="SDMR01000005">
    <property type="protein sequence ID" value="TBT95390.1"/>
    <property type="molecule type" value="Genomic_DNA"/>
</dbReference>
<proteinExistence type="predicted"/>
<gene>
    <name evidence="1" type="ORF">ET996_06180</name>
</gene>
<protein>
    <recommendedName>
        <fullName evidence="3">Serine protease</fullName>
    </recommendedName>
</protein>
<dbReference type="RefSeq" id="WP_131171686.1">
    <property type="nucleotide sequence ID" value="NZ_FXTL01000019.1"/>
</dbReference>
<name>A0A4Q9KN27_PROTD</name>
<organism evidence="1 2">
    <name type="scientific">Propioniciclava tarda</name>
    <dbReference type="NCBI Taxonomy" id="433330"/>
    <lineage>
        <taxon>Bacteria</taxon>
        <taxon>Bacillati</taxon>
        <taxon>Actinomycetota</taxon>
        <taxon>Actinomycetes</taxon>
        <taxon>Propionibacteriales</taxon>
        <taxon>Propionibacteriaceae</taxon>
        <taxon>Propioniciclava</taxon>
    </lineage>
</organism>
<sequence>MTEPDDTAADGVLDPEFYGDKVAERSAQPDAELSDDFSLYLWRHAWGDWSVRVFDVEDIQGVPTDEPAPRIVRVRDAPSPGLTTFATLTKSRFADVDGRTAPNMNGVEVPIHDEYSLIVQREFEAQGLAALKFMLTSLYAAGASIPQGTSGGPVFTHEALGTSVNASHMIVVENIYGFGHQPMRDRVLEMLQLLPITPDEEQYAADHGYSGIIGALNGRLFDPADLQRESIVRKGPRGTWEATVEL</sequence>
<evidence type="ECO:0008006" key="3">
    <source>
        <dbReference type="Google" id="ProtNLM"/>
    </source>
</evidence>
<dbReference type="Proteomes" id="UP000291933">
    <property type="component" value="Unassembled WGS sequence"/>
</dbReference>
<reference evidence="1 2" key="1">
    <citation type="submission" date="2019-01" db="EMBL/GenBank/DDBJ databases">
        <title>Lactibacter flavus gen. nov., sp. nov., a novel bacterium of the family Propionibacteriaceae isolated from raw milk and dairy products.</title>
        <authorList>
            <person name="Huptas C."/>
            <person name="Wenning M."/>
            <person name="Breitenwieser F."/>
            <person name="Doll E."/>
            <person name="Von Neubeck M."/>
            <person name="Busse H.-J."/>
            <person name="Scherer S."/>
        </authorList>
    </citation>
    <scope>NUCLEOTIDE SEQUENCE [LARGE SCALE GENOMIC DNA]</scope>
    <source>
        <strain evidence="1 2">DSM 22130</strain>
    </source>
</reference>
<dbReference type="AlphaFoldDB" id="A0A4Q9KN27"/>